<protein>
    <recommendedName>
        <fullName evidence="3">COX assembly mitochondrial protein</fullName>
    </recommendedName>
</protein>
<name>S8FXL7_FOMSC</name>
<dbReference type="Proteomes" id="UP000015241">
    <property type="component" value="Unassembled WGS sequence"/>
</dbReference>
<comment type="similarity">
    <text evidence="1 3">Belongs to the CMC family.</text>
</comment>
<dbReference type="InterPro" id="IPR013892">
    <property type="entry name" value="Cyt_c_biogenesis_Cmc1-like"/>
</dbReference>
<dbReference type="STRING" id="743788.S8FXL7"/>
<dbReference type="Pfam" id="PF08583">
    <property type="entry name" value="Cmc1"/>
    <property type="match status" value="1"/>
</dbReference>
<accession>S8FXL7</accession>
<sequence length="79" mass="9545">MHPQLETDNKRLVCRDFIQALDACHANNWAKWTGGCNQTKNNLNMCLRKERIDRTTRNREDAKQRRQKTEQVWKEFRQA</sequence>
<dbReference type="InParanoid" id="S8FXL7"/>
<dbReference type="AlphaFoldDB" id="S8FXL7"/>
<comment type="function">
    <text evidence="3">Required for mitochondrial cytochrome c oxidase (COX) assembly and respiration.</text>
</comment>
<proteinExistence type="inferred from homology"/>
<keyword evidence="3" id="KW-0472">Membrane</keyword>
<evidence type="ECO:0000256" key="4">
    <source>
        <dbReference type="SAM" id="MobiDB-lite"/>
    </source>
</evidence>
<keyword evidence="2" id="KW-1015">Disulfide bond</keyword>
<keyword evidence="3" id="KW-0999">Mitochondrion inner membrane</keyword>
<evidence type="ECO:0000313" key="6">
    <source>
        <dbReference type="Proteomes" id="UP000015241"/>
    </source>
</evidence>
<feature type="region of interest" description="Disordered" evidence="4">
    <location>
        <begin position="55"/>
        <end position="79"/>
    </location>
</feature>
<keyword evidence="3" id="KW-0143">Chaperone</keyword>
<evidence type="ECO:0000313" key="5">
    <source>
        <dbReference type="EMBL" id="EPT05876.1"/>
    </source>
</evidence>
<evidence type="ECO:0000256" key="1">
    <source>
        <dbReference type="ARBA" id="ARBA00007347"/>
    </source>
</evidence>
<keyword evidence="3" id="KW-0496">Mitochondrion</keyword>
<dbReference type="FunCoup" id="S8FXL7">
    <property type="interactions" value="152"/>
</dbReference>
<dbReference type="OrthoDB" id="532630at2759"/>
<reference evidence="5 6" key="1">
    <citation type="journal article" date="2012" name="Science">
        <title>The Paleozoic origin of enzymatic lignin decomposition reconstructed from 31 fungal genomes.</title>
        <authorList>
            <person name="Floudas D."/>
            <person name="Binder M."/>
            <person name="Riley R."/>
            <person name="Barry K."/>
            <person name="Blanchette R.A."/>
            <person name="Henrissat B."/>
            <person name="Martinez A.T."/>
            <person name="Otillar R."/>
            <person name="Spatafora J.W."/>
            <person name="Yadav J.S."/>
            <person name="Aerts A."/>
            <person name="Benoit I."/>
            <person name="Boyd A."/>
            <person name="Carlson A."/>
            <person name="Copeland A."/>
            <person name="Coutinho P.M."/>
            <person name="de Vries R.P."/>
            <person name="Ferreira P."/>
            <person name="Findley K."/>
            <person name="Foster B."/>
            <person name="Gaskell J."/>
            <person name="Glotzer D."/>
            <person name="Gorecki P."/>
            <person name="Heitman J."/>
            <person name="Hesse C."/>
            <person name="Hori C."/>
            <person name="Igarashi K."/>
            <person name="Jurgens J.A."/>
            <person name="Kallen N."/>
            <person name="Kersten P."/>
            <person name="Kohler A."/>
            <person name="Kuees U."/>
            <person name="Kumar T.K.A."/>
            <person name="Kuo A."/>
            <person name="LaButti K."/>
            <person name="Larrondo L.F."/>
            <person name="Lindquist E."/>
            <person name="Ling A."/>
            <person name="Lombard V."/>
            <person name="Lucas S."/>
            <person name="Lundell T."/>
            <person name="Martin R."/>
            <person name="McLaughlin D.J."/>
            <person name="Morgenstern I."/>
            <person name="Morin E."/>
            <person name="Murat C."/>
            <person name="Nagy L.G."/>
            <person name="Nolan M."/>
            <person name="Ohm R.A."/>
            <person name="Patyshakuliyeva A."/>
            <person name="Rokas A."/>
            <person name="Ruiz-Duenas F.J."/>
            <person name="Sabat G."/>
            <person name="Salamov A."/>
            <person name="Samejima M."/>
            <person name="Schmutz J."/>
            <person name="Slot J.C."/>
            <person name="St John F."/>
            <person name="Stenlid J."/>
            <person name="Sun H."/>
            <person name="Sun S."/>
            <person name="Syed K."/>
            <person name="Tsang A."/>
            <person name="Wiebenga A."/>
            <person name="Young D."/>
            <person name="Pisabarro A."/>
            <person name="Eastwood D.C."/>
            <person name="Martin F."/>
            <person name="Cullen D."/>
            <person name="Grigoriev I.V."/>
            <person name="Hibbett D.S."/>
        </authorList>
    </citation>
    <scope>NUCLEOTIDE SEQUENCE</scope>
    <source>
        <strain evidence="6">FP-58527</strain>
    </source>
</reference>
<organism evidence="5 6">
    <name type="scientific">Fomitopsis schrenkii</name>
    <name type="common">Brown rot fungus</name>
    <dbReference type="NCBI Taxonomy" id="2126942"/>
    <lineage>
        <taxon>Eukaryota</taxon>
        <taxon>Fungi</taxon>
        <taxon>Dikarya</taxon>
        <taxon>Basidiomycota</taxon>
        <taxon>Agaricomycotina</taxon>
        <taxon>Agaricomycetes</taxon>
        <taxon>Polyporales</taxon>
        <taxon>Fomitopsis</taxon>
    </lineage>
</organism>
<dbReference type="eggNOG" id="ENOG502S87Z">
    <property type="taxonomic scope" value="Eukaryota"/>
</dbReference>
<dbReference type="HOGENOM" id="CLU_169286_3_2_1"/>
<evidence type="ECO:0000256" key="3">
    <source>
        <dbReference type="RuleBase" id="RU364104"/>
    </source>
</evidence>
<keyword evidence="6" id="KW-1185">Reference proteome</keyword>
<dbReference type="EMBL" id="KE504122">
    <property type="protein sequence ID" value="EPT05876.1"/>
    <property type="molecule type" value="Genomic_DNA"/>
</dbReference>
<gene>
    <name evidence="5" type="ORF">FOMPIDRAFT_1026766</name>
</gene>
<evidence type="ECO:0000256" key="2">
    <source>
        <dbReference type="ARBA" id="ARBA00023157"/>
    </source>
</evidence>
<dbReference type="GO" id="GO:0005743">
    <property type="term" value="C:mitochondrial inner membrane"/>
    <property type="evidence" value="ECO:0007669"/>
    <property type="project" value="UniProtKB-SubCell"/>
</dbReference>
<comment type="subcellular location">
    <subcellularLocation>
        <location evidence="3">Mitochondrion inner membrane</location>
    </subcellularLocation>
</comment>